<dbReference type="PANTHER" id="PTHR47510">
    <property type="entry name" value="REVERSE TRANSCRIPTASE DOMAIN-CONTAINING PROTEIN"/>
    <property type="match status" value="1"/>
</dbReference>
<comment type="caution">
    <text evidence="2">The sequence shown here is derived from an EMBL/GenBank/DDBJ whole genome shotgun (WGS) entry which is preliminary data.</text>
</comment>
<accession>A0A6S7JKS9</accession>
<dbReference type="OrthoDB" id="426210at2759"/>
<dbReference type="EMBL" id="CACRXK020009439">
    <property type="protein sequence ID" value="CAB4017191.1"/>
    <property type="molecule type" value="Genomic_DNA"/>
</dbReference>
<dbReference type="Proteomes" id="UP001152795">
    <property type="component" value="Unassembled WGS sequence"/>
</dbReference>
<evidence type="ECO:0000313" key="3">
    <source>
        <dbReference type="Proteomes" id="UP001152795"/>
    </source>
</evidence>
<keyword evidence="3" id="KW-1185">Reference proteome</keyword>
<reference evidence="2" key="1">
    <citation type="submission" date="2020-04" db="EMBL/GenBank/DDBJ databases">
        <authorList>
            <person name="Alioto T."/>
            <person name="Alioto T."/>
            <person name="Gomez Garrido J."/>
        </authorList>
    </citation>
    <scope>NUCLEOTIDE SEQUENCE</scope>
    <source>
        <strain evidence="2">A484AB</strain>
    </source>
</reference>
<evidence type="ECO:0000259" key="1">
    <source>
        <dbReference type="Pfam" id="PF00078"/>
    </source>
</evidence>
<organism evidence="2 3">
    <name type="scientific">Paramuricea clavata</name>
    <name type="common">Red gorgonian</name>
    <name type="synonym">Violescent sea-whip</name>
    <dbReference type="NCBI Taxonomy" id="317549"/>
    <lineage>
        <taxon>Eukaryota</taxon>
        <taxon>Metazoa</taxon>
        <taxon>Cnidaria</taxon>
        <taxon>Anthozoa</taxon>
        <taxon>Octocorallia</taxon>
        <taxon>Malacalcyonacea</taxon>
        <taxon>Plexauridae</taxon>
        <taxon>Paramuricea</taxon>
    </lineage>
</organism>
<gene>
    <name evidence="2" type="ORF">PACLA_8A054280</name>
</gene>
<feature type="domain" description="Reverse transcriptase" evidence="1">
    <location>
        <begin position="97"/>
        <end position="259"/>
    </location>
</feature>
<proteinExistence type="predicted"/>
<dbReference type="Pfam" id="PF00078">
    <property type="entry name" value="RVT_1"/>
    <property type="match status" value="1"/>
</dbReference>
<name>A0A6S7JKS9_PARCT</name>
<dbReference type="AlphaFoldDB" id="A0A6S7JKS9"/>
<sequence length="334" mass="37643">MINTCFADLTNDFPEIQSRWSSYGHSDVLPTVTPESVAKKLLSIQSNKAPGPNDPYLKIIKMFAHFFAIPLANIFNASFVQKVFPKLWKEFYLAPIPKVEPCTNLDEIRPIALTSTISKIQESYVVDWMYDDIESTICKEQYGGVPRSSAVLVLVHLLHKWNKALDLSQRVIRIVFLDFRKAFDLIDYNVLLDNCCKIGVRSGLISWLGSYLSKRMQVTRFGNELSTSCMINGGVLQGSRIGPIAFLVHINGLKAVIKDTESTVVKTCKKCGKQNYYFAKAILGLKACEELKVIRRVEEISKTANAEFEAYEYVFSTGGIRCLPVTHHIEIAKT</sequence>
<dbReference type="InterPro" id="IPR000477">
    <property type="entry name" value="RT_dom"/>
</dbReference>
<protein>
    <recommendedName>
        <fullName evidence="1">Reverse transcriptase domain-containing protein</fullName>
    </recommendedName>
</protein>
<evidence type="ECO:0000313" key="2">
    <source>
        <dbReference type="EMBL" id="CAB4017191.1"/>
    </source>
</evidence>
<dbReference type="PANTHER" id="PTHR47510:SF3">
    <property type="entry name" value="ENDO_EXONUCLEASE_PHOSPHATASE DOMAIN-CONTAINING PROTEIN"/>
    <property type="match status" value="1"/>
</dbReference>